<dbReference type="EMBL" id="KN847317">
    <property type="protein sequence ID" value="KIW60994.1"/>
    <property type="molecule type" value="Genomic_DNA"/>
</dbReference>
<evidence type="ECO:0000256" key="2">
    <source>
        <dbReference type="ARBA" id="ARBA00022448"/>
    </source>
</evidence>
<dbReference type="Pfam" id="PF07690">
    <property type="entry name" value="MFS_1"/>
    <property type="match status" value="1"/>
</dbReference>
<dbReference type="Proteomes" id="UP000054342">
    <property type="component" value="Unassembled WGS sequence"/>
</dbReference>
<keyword evidence="4 7" id="KW-1133">Transmembrane helix</keyword>
<reference evidence="9 10" key="1">
    <citation type="submission" date="2015-01" db="EMBL/GenBank/DDBJ databases">
        <title>The Genome Sequence of Exophiala xenobiotica CBS118157.</title>
        <authorList>
            <consortium name="The Broad Institute Genomics Platform"/>
            <person name="Cuomo C."/>
            <person name="de Hoog S."/>
            <person name="Gorbushina A."/>
            <person name="Stielow B."/>
            <person name="Teixiera M."/>
            <person name="Abouelleil A."/>
            <person name="Chapman S.B."/>
            <person name="Priest M."/>
            <person name="Young S.K."/>
            <person name="Wortman J."/>
            <person name="Nusbaum C."/>
            <person name="Birren B."/>
        </authorList>
    </citation>
    <scope>NUCLEOTIDE SEQUENCE [LARGE SCALE GENOMIC DNA]</scope>
    <source>
        <strain evidence="9 10">CBS 118157</strain>
    </source>
</reference>
<feature type="transmembrane region" description="Helical" evidence="7">
    <location>
        <begin position="111"/>
        <end position="131"/>
    </location>
</feature>
<comment type="subcellular location">
    <subcellularLocation>
        <location evidence="1">Membrane</location>
        <topology evidence="1">Multi-pass membrane protein</topology>
    </subcellularLocation>
</comment>
<feature type="region of interest" description="Disordered" evidence="6">
    <location>
        <begin position="578"/>
        <end position="652"/>
    </location>
</feature>
<dbReference type="RefSeq" id="XP_013321578.1">
    <property type="nucleotide sequence ID" value="XM_013466124.1"/>
</dbReference>
<accession>A0A0D2FLI5</accession>
<feature type="transmembrane region" description="Helical" evidence="7">
    <location>
        <begin position="178"/>
        <end position="195"/>
    </location>
</feature>
<dbReference type="SUPFAM" id="SSF103473">
    <property type="entry name" value="MFS general substrate transporter"/>
    <property type="match status" value="1"/>
</dbReference>
<dbReference type="STRING" id="348802.A0A0D2FLI5"/>
<feature type="transmembrane region" description="Helical" evidence="7">
    <location>
        <begin position="477"/>
        <end position="506"/>
    </location>
</feature>
<feature type="transmembrane region" description="Helical" evidence="7">
    <location>
        <begin position="518"/>
        <end position="536"/>
    </location>
</feature>
<dbReference type="OrthoDB" id="440553at2759"/>
<feature type="transmembrane region" description="Helical" evidence="7">
    <location>
        <begin position="236"/>
        <end position="254"/>
    </location>
</feature>
<feature type="transmembrane region" description="Helical" evidence="7">
    <location>
        <begin position="387"/>
        <end position="411"/>
    </location>
</feature>
<keyword evidence="3 7" id="KW-0812">Transmembrane</keyword>
<dbReference type="InterPro" id="IPR036259">
    <property type="entry name" value="MFS_trans_sf"/>
</dbReference>
<dbReference type="InterPro" id="IPR011701">
    <property type="entry name" value="MFS"/>
</dbReference>
<feature type="transmembrane region" description="Helical" evidence="7">
    <location>
        <begin position="542"/>
        <end position="564"/>
    </location>
</feature>
<dbReference type="CDD" id="cd17323">
    <property type="entry name" value="MFS_Tpo1_MDR_like"/>
    <property type="match status" value="1"/>
</dbReference>
<feature type="transmembrane region" description="Helical" evidence="7">
    <location>
        <begin position="360"/>
        <end position="381"/>
    </location>
</feature>
<name>A0A0D2FLI5_9EURO</name>
<dbReference type="GO" id="GO:0005886">
    <property type="term" value="C:plasma membrane"/>
    <property type="evidence" value="ECO:0007669"/>
    <property type="project" value="TreeGrafter"/>
</dbReference>
<feature type="compositionally biased region" description="Low complexity" evidence="6">
    <location>
        <begin position="81"/>
        <end position="94"/>
    </location>
</feature>
<organism evidence="9 10">
    <name type="scientific">Exophiala xenobiotica</name>
    <dbReference type="NCBI Taxonomy" id="348802"/>
    <lineage>
        <taxon>Eukaryota</taxon>
        <taxon>Fungi</taxon>
        <taxon>Dikarya</taxon>
        <taxon>Ascomycota</taxon>
        <taxon>Pezizomycotina</taxon>
        <taxon>Eurotiomycetes</taxon>
        <taxon>Chaetothyriomycetidae</taxon>
        <taxon>Chaetothyriales</taxon>
        <taxon>Herpotrichiellaceae</taxon>
        <taxon>Exophiala</taxon>
    </lineage>
</organism>
<dbReference type="HOGENOM" id="CLU_008455_8_4_1"/>
<evidence type="ECO:0000313" key="9">
    <source>
        <dbReference type="EMBL" id="KIW60994.1"/>
    </source>
</evidence>
<evidence type="ECO:0000256" key="3">
    <source>
        <dbReference type="ARBA" id="ARBA00022692"/>
    </source>
</evidence>
<evidence type="ECO:0000256" key="5">
    <source>
        <dbReference type="ARBA" id="ARBA00023136"/>
    </source>
</evidence>
<evidence type="ECO:0000256" key="7">
    <source>
        <dbReference type="SAM" id="Phobius"/>
    </source>
</evidence>
<dbReference type="Gene3D" id="1.20.1250.20">
    <property type="entry name" value="MFS general substrate transporter like domains"/>
    <property type="match status" value="1"/>
</dbReference>
<feature type="transmembrane region" description="Helical" evidence="7">
    <location>
        <begin position="452"/>
        <end position="471"/>
    </location>
</feature>
<gene>
    <name evidence="9" type="ORF">PV05_01166</name>
</gene>
<feature type="compositionally biased region" description="Basic and acidic residues" evidence="6">
    <location>
        <begin position="578"/>
        <end position="593"/>
    </location>
</feature>
<keyword evidence="5 7" id="KW-0472">Membrane</keyword>
<dbReference type="GO" id="GO:0022857">
    <property type="term" value="F:transmembrane transporter activity"/>
    <property type="evidence" value="ECO:0007669"/>
    <property type="project" value="InterPro"/>
</dbReference>
<evidence type="ECO:0000256" key="6">
    <source>
        <dbReference type="SAM" id="MobiDB-lite"/>
    </source>
</evidence>
<dbReference type="AlphaFoldDB" id="A0A0D2FLI5"/>
<dbReference type="FunFam" id="1.20.1720.10:FF:000009">
    <property type="entry name" value="MFS multidrug transporter"/>
    <property type="match status" value="1"/>
</dbReference>
<dbReference type="GeneID" id="25323074"/>
<keyword evidence="10" id="KW-1185">Reference proteome</keyword>
<feature type="compositionally biased region" description="Basic and acidic residues" evidence="6">
    <location>
        <begin position="22"/>
        <end position="38"/>
    </location>
</feature>
<feature type="region of interest" description="Disordered" evidence="6">
    <location>
        <begin position="1"/>
        <end position="94"/>
    </location>
</feature>
<evidence type="ECO:0000256" key="1">
    <source>
        <dbReference type="ARBA" id="ARBA00004141"/>
    </source>
</evidence>
<feature type="transmembrane region" description="Helical" evidence="7">
    <location>
        <begin position="201"/>
        <end position="224"/>
    </location>
</feature>
<evidence type="ECO:0000259" key="8">
    <source>
        <dbReference type="PROSITE" id="PS50850"/>
    </source>
</evidence>
<feature type="transmembrane region" description="Helical" evidence="7">
    <location>
        <begin position="146"/>
        <end position="166"/>
    </location>
</feature>
<evidence type="ECO:0000313" key="10">
    <source>
        <dbReference type="Proteomes" id="UP000054342"/>
    </source>
</evidence>
<feature type="domain" description="Major facilitator superfamily (MFS) profile" evidence="8">
    <location>
        <begin position="112"/>
        <end position="573"/>
    </location>
</feature>
<feature type="compositionally biased region" description="Basic and acidic residues" evidence="6">
    <location>
        <begin position="618"/>
        <end position="638"/>
    </location>
</feature>
<feature type="transmembrane region" description="Helical" evidence="7">
    <location>
        <begin position="266"/>
        <end position="286"/>
    </location>
</feature>
<feature type="compositionally biased region" description="Basic and acidic residues" evidence="6">
    <location>
        <begin position="1"/>
        <end position="14"/>
    </location>
</feature>
<evidence type="ECO:0000256" key="4">
    <source>
        <dbReference type="ARBA" id="ARBA00022989"/>
    </source>
</evidence>
<dbReference type="PANTHER" id="PTHR23502:SF51">
    <property type="entry name" value="QUINIDINE RESISTANCE PROTEIN 1-RELATED"/>
    <property type="match status" value="1"/>
</dbReference>
<dbReference type="PANTHER" id="PTHR23502">
    <property type="entry name" value="MAJOR FACILITATOR SUPERFAMILY"/>
    <property type="match status" value="1"/>
</dbReference>
<proteinExistence type="predicted"/>
<protein>
    <recommendedName>
        <fullName evidence="8">Major facilitator superfamily (MFS) profile domain-containing protein</fullName>
    </recommendedName>
</protein>
<sequence>MSSEPFHSDQDGIQKDGPVSLESHREKEAATKADHLSAAEEAPESGSSESSVNQTPTLTRDEERHSENGSLERTPTEPDVAAQRLQAQRTTTTASAAGPVHSVFTKNQKRFIVFMASWAGFFSPVSGQIYFPALNPLARDLKVSDSLINLTLTSYMIFQGLAPTFVGDFADAAGRRPAYAVCFIVYILANIGLALQNSYAALFVLRCVQSTGSSATIAMCSAVVSDVATAAERGKYMGFTLAGSLLGPAIGPVIGGILADFLGWRAIFWFLTIMGAAFLLVFAIFFPETARNQVGNGSIPPKGWSMSLMNYLAVRKARRLQPNDDLSTDNDAAATLPKRQEFRFPNPLRSMVLILDKENFLLLFYNAFLFAAFYDVTAAIPSQFKEIYNFSVLQIGLCYIPMGVGSMCAALTNGQLLDRNFARWCKKLGVKIKKGRNQDLSNFPIEKARLQIAFPAVYSTAILVCLFGWIMHVNGPLAAILVVLFFMSLSMSVSFNVTSTLLIDFYPTSPATATAANNVVRCVLGAGATAAVVPMINAMGRGWTFTFLALFLIATSPMLWCVYFRGLQWRRARMDREERAKKSKEEAARKGGGGEDATMDGSGQPPVEGTVPEMVGVVEKEKETEVRNAPDRNDDEGHNTTLSRTFSYASGY</sequence>
<dbReference type="Gene3D" id="1.20.1720.10">
    <property type="entry name" value="Multidrug resistance protein D"/>
    <property type="match status" value="1"/>
</dbReference>
<feature type="compositionally biased region" description="Polar residues" evidence="6">
    <location>
        <begin position="639"/>
        <end position="652"/>
    </location>
</feature>
<dbReference type="InterPro" id="IPR020846">
    <property type="entry name" value="MFS_dom"/>
</dbReference>
<dbReference type="PROSITE" id="PS50850">
    <property type="entry name" value="MFS"/>
    <property type="match status" value="1"/>
</dbReference>
<keyword evidence="2" id="KW-0813">Transport</keyword>